<proteinExistence type="predicted"/>
<name>A0DXU1_PARTE</name>
<reference evidence="2 3" key="1">
    <citation type="journal article" date="2006" name="Nature">
        <title>Global trends of whole-genome duplications revealed by the ciliate Paramecium tetraurelia.</title>
        <authorList>
            <consortium name="Genoscope"/>
            <person name="Aury J.-M."/>
            <person name="Jaillon O."/>
            <person name="Duret L."/>
            <person name="Noel B."/>
            <person name="Jubin C."/>
            <person name="Porcel B.M."/>
            <person name="Segurens B."/>
            <person name="Daubin V."/>
            <person name="Anthouard V."/>
            <person name="Aiach N."/>
            <person name="Arnaiz O."/>
            <person name="Billaut A."/>
            <person name="Beisson J."/>
            <person name="Blanc I."/>
            <person name="Bouhouche K."/>
            <person name="Camara F."/>
            <person name="Duharcourt S."/>
            <person name="Guigo R."/>
            <person name="Gogendeau D."/>
            <person name="Katinka M."/>
            <person name="Keller A.-M."/>
            <person name="Kissmehl R."/>
            <person name="Klotz C."/>
            <person name="Koll F."/>
            <person name="Le Moue A."/>
            <person name="Lepere C."/>
            <person name="Malinsky S."/>
            <person name="Nowacki M."/>
            <person name="Nowak J.K."/>
            <person name="Plattner H."/>
            <person name="Poulain J."/>
            <person name="Ruiz F."/>
            <person name="Serrano V."/>
            <person name="Zagulski M."/>
            <person name="Dessen P."/>
            <person name="Betermier M."/>
            <person name="Weissenbach J."/>
            <person name="Scarpelli C."/>
            <person name="Schachter V."/>
            <person name="Sperling L."/>
            <person name="Meyer E."/>
            <person name="Cohen J."/>
            <person name="Wincker P."/>
        </authorList>
    </citation>
    <scope>NUCLEOTIDE SEQUENCE [LARGE SCALE GENOMIC DNA]</scope>
    <source>
        <strain evidence="2 3">Stock d4-2</strain>
    </source>
</reference>
<keyword evidence="1" id="KW-0175">Coiled coil</keyword>
<evidence type="ECO:0000256" key="1">
    <source>
        <dbReference type="SAM" id="Coils"/>
    </source>
</evidence>
<organism evidence="2 3">
    <name type="scientific">Paramecium tetraurelia</name>
    <dbReference type="NCBI Taxonomy" id="5888"/>
    <lineage>
        <taxon>Eukaryota</taxon>
        <taxon>Sar</taxon>
        <taxon>Alveolata</taxon>
        <taxon>Ciliophora</taxon>
        <taxon>Intramacronucleata</taxon>
        <taxon>Oligohymenophorea</taxon>
        <taxon>Peniculida</taxon>
        <taxon>Parameciidae</taxon>
        <taxon>Paramecium</taxon>
    </lineage>
</organism>
<feature type="coiled-coil region" evidence="1">
    <location>
        <begin position="109"/>
        <end position="209"/>
    </location>
</feature>
<dbReference type="InParanoid" id="A0DXU1"/>
<dbReference type="AlphaFoldDB" id="A0DXU1"/>
<evidence type="ECO:0000313" key="2">
    <source>
        <dbReference type="EMBL" id="CAK87858.1"/>
    </source>
</evidence>
<keyword evidence="3" id="KW-1185">Reference proteome</keyword>
<dbReference type="EMBL" id="CT868640">
    <property type="protein sequence ID" value="CAK87858.1"/>
    <property type="molecule type" value="Genomic_DNA"/>
</dbReference>
<gene>
    <name evidence="2" type="ORF">GSPATT00021482001</name>
</gene>
<dbReference type="OMA" id="KSHYEYL"/>
<evidence type="ECO:0000313" key="3">
    <source>
        <dbReference type="Proteomes" id="UP000000600"/>
    </source>
</evidence>
<dbReference type="KEGG" id="ptm:GSPATT00021482001"/>
<dbReference type="HOGENOM" id="CLU_1221710_0_0_1"/>
<dbReference type="RefSeq" id="XP_001455255.1">
    <property type="nucleotide sequence ID" value="XM_001455218.1"/>
</dbReference>
<accession>A0DXU1</accession>
<dbReference type="Proteomes" id="UP000000600">
    <property type="component" value="Unassembled WGS sequence"/>
</dbReference>
<dbReference type="GeneID" id="5041040"/>
<protein>
    <submittedName>
        <fullName evidence="2">Uncharacterized protein</fullName>
    </submittedName>
</protein>
<dbReference type="OrthoDB" id="298120at2759"/>
<sequence length="227" mass="27044">MSNQWQLKEELQLCRSQLSKLSVERDQVLIILSKQTVFELNKVIRLVERLQIQITEKDAEILMLHTQLNEQEQYHQQQLEQVKSHYEYLKESAIARLKSEMSFDADSMIKELRETKQMYQEILEMEAKRKSSYSQDDTRSQSINDYQKLYTEKQELQQLVDKLQKMKASQKSDQSEELVQEIQYLRDQLQKLTGELETAKQTINVLQVQVLKQQDLLKDYCTNDFQG</sequence>